<keyword evidence="10" id="KW-1185">Reference proteome</keyword>
<evidence type="ECO:0000259" key="8">
    <source>
        <dbReference type="Pfam" id="PF02397"/>
    </source>
</evidence>
<dbReference type="AlphaFoldDB" id="A0A5N5UQ43"/>
<comment type="subcellular location">
    <subcellularLocation>
        <location evidence="1">Membrane</location>
        <topology evidence="1">Multi-pass membrane protein</topology>
    </subcellularLocation>
</comment>
<feature type="transmembrane region" description="Helical" evidence="7">
    <location>
        <begin position="282"/>
        <end position="303"/>
    </location>
</feature>
<feature type="transmembrane region" description="Helical" evidence="7">
    <location>
        <begin position="68"/>
        <end position="88"/>
    </location>
</feature>
<evidence type="ECO:0000256" key="2">
    <source>
        <dbReference type="ARBA" id="ARBA00006464"/>
    </source>
</evidence>
<proteinExistence type="inferred from homology"/>
<evidence type="ECO:0000256" key="1">
    <source>
        <dbReference type="ARBA" id="ARBA00004141"/>
    </source>
</evidence>
<dbReference type="GO" id="GO:0016020">
    <property type="term" value="C:membrane"/>
    <property type="evidence" value="ECO:0007669"/>
    <property type="project" value="UniProtKB-SubCell"/>
</dbReference>
<comment type="caution">
    <text evidence="9">The sequence shown here is derived from an EMBL/GenBank/DDBJ whole genome shotgun (WGS) entry which is preliminary data.</text>
</comment>
<evidence type="ECO:0000256" key="3">
    <source>
        <dbReference type="ARBA" id="ARBA00022679"/>
    </source>
</evidence>
<organism evidence="9 10">
    <name type="scientific">Mycolicibacterium phlei DSM 43239 = CCUG 21000</name>
    <dbReference type="NCBI Taxonomy" id="1226750"/>
    <lineage>
        <taxon>Bacteria</taxon>
        <taxon>Bacillati</taxon>
        <taxon>Actinomycetota</taxon>
        <taxon>Actinomycetes</taxon>
        <taxon>Mycobacteriales</taxon>
        <taxon>Mycobacteriaceae</taxon>
        <taxon>Mycolicibacterium</taxon>
    </lineage>
</organism>
<keyword evidence="6 7" id="KW-0472">Membrane</keyword>
<evidence type="ECO:0000256" key="5">
    <source>
        <dbReference type="ARBA" id="ARBA00022989"/>
    </source>
</evidence>
<dbReference type="PANTHER" id="PTHR30576:SF10">
    <property type="entry name" value="SLL5057 PROTEIN"/>
    <property type="match status" value="1"/>
</dbReference>
<comment type="similarity">
    <text evidence="2">Belongs to the bacterial sugar transferase family.</text>
</comment>
<dbReference type="InterPro" id="IPR017475">
    <property type="entry name" value="EPS_sugar_tfrase"/>
</dbReference>
<evidence type="ECO:0000256" key="7">
    <source>
        <dbReference type="SAM" id="Phobius"/>
    </source>
</evidence>
<protein>
    <submittedName>
        <fullName evidence="9">Polyprenyl glycosylphosphotransferase</fullName>
    </submittedName>
</protein>
<dbReference type="EMBL" id="ANBP01000054">
    <property type="protein sequence ID" value="KAB7751714.1"/>
    <property type="molecule type" value="Genomic_DNA"/>
</dbReference>
<keyword evidence="5 7" id="KW-1133">Transmembrane helix</keyword>
<dbReference type="GO" id="GO:0016780">
    <property type="term" value="F:phosphotransferase activity, for other substituted phosphate groups"/>
    <property type="evidence" value="ECO:0007669"/>
    <property type="project" value="TreeGrafter"/>
</dbReference>
<dbReference type="Proteomes" id="UP000325690">
    <property type="component" value="Unassembled WGS sequence"/>
</dbReference>
<feature type="domain" description="Bacterial sugar transferase" evidence="8">
    <location>
        <begin position="277"/>
        <end position="464"/>
    </location>
</feature>
<gene>
    <name evidence="9" type="ORF">MPHL21000_23355</name>
</gene>
<dbReference type="InterPro" id="IPR003362">
    <property type="entry name" value="Bact_transf"/>
</dbReference>
<sequence length="470" mass="50195">MDSAAVLAATLLANSITFTLGTDVSLAVQAVSSAFVIAASLFALAACRSRDLSMLDVAAEENRRVAKAVGTAFASGAAILLAAAAVGFCPQVCTVIESDTTRLFVPIVFTGTLLTLLTGRYLMRRDLANRRANGEGMTRIVVLGNEDSATRFCDSLCRHAAIGYDVVGVCIPDFTGDLDATVPTALGALPVLSDHASIALALQVTGADAVVVTSAEELGPDRMKTLEWTLQDLDVELLVVPGLADTVRERITLGHIDNAPIMHVKRPRFEGPAAVVKRAFDLAFGTLALLVALPVMAVVAVAIKLDDGGPVMFRQTRVGLHGKPFRIFKFRTMIVDAEARKDDERKGADQAGVFFKSANDSRITRVGRVLRKTSLDELPQLFNVLGGSMSIVGPRPLVPGEGSSVPYFLQRRALLKPGMTGLWQISGRSDVSDEERIRLDHAYVDNFSTARDLMIVAGTATAVLQRKGAY</sequence>
<evidence type="ECO:0000256" key="6">
    <source>
        <dbReference type="ARBA" id="ARBA00023136"/>
    </source>
</evidence>
<dbReference type="PANTHER" id="PTHR30576">
    <property type="entry name" value="COLANIC BIOSYNTHESIS UDP-GLUCOSE LIPID CARRIER TRANSFERASE"/>
    <property type="match status" value="1"/>
</dbReference>
<evidence type="ECO:0000313" key="10">
    <source>
        <dbReference type="Proteomes" id="UP000325690"/>
    </source>
</evidence>
<feature type="transmembrane region" description="Helical" evidence="7">
    <location>
        <begin position="27"/>
        <end position="47"/>
    </location>
</feature>
<dbReference type="Pfam" id="PF02397">
    <property type="entry name" value="Bac_transf"/>
    <property type="match status" value="1"/>
</dbReference>
<dbReference type="NCBIfam" id="TIGR03025">
    <property type="entry name" value="EPS_sugtrans"/>
    <property type="match status" value="1"/>
</dbReference>
<keyword evidence="4 7" id="KW-0812">Transmembrane</keyword>
<evidence type="ECO:0000313" key="9">
    <source>
        <dbReference type="EMBL" id="KAB7751714.1"/>
    </source>
</evidence>
<feature type="transmembrane region" description="Helical" evidence="7">
    <location>
        <begin position="103"/>
        <end position="123"/>
    </location>
</feature>
<keyword evidence="3 9" id="KW-0808">Transferase</keyword>
<name>A0A5N5UQ43_MYCPH</name>
<reference evidence="9 10" key="1">
    <citation type="submission" date="2012-10" db="EMBL/GenBank/DDBJ databases">
        <title>The draft sequence of the Mycobacterium pheli genome.</title>
        <authorList>
            <person name="Pettersson B.M.F."/>
            <person name="Das S."/>
            <person name="Dasgupta S."/>
            <person name="Bhattacharya A."/>
            <person name="Kirsebom L.A."/>
        </authorList>
    </citation>
    <scope>NUCLEOTIDE SEQUENCE [LARGE SCALE GENOMIC DNA]</scope>
    <source>
        <strain evidence="9 10">CCUG 21000</strain>
    </source>
</reference>
<accession>A0A5N5UQ43</accession>
<evidence type="ECO:0000256" key="4">
    <source>
        <dbReference type="ARBA" id="ARBA00022692"/>
    </source>
</evidence>